<dbReference type="EMBL" id="JBHULE010000007">
    <property type="protein sequence ID" value="MFD2561853.1"/>
    <property type="molecule type" value="Genomic_DNA"/>
</dbReference>
<dbReference type="Proteomes" id="UP001597319">
    <property type="component" value="Unassembled WGS sequence"/>
</dbReference>
<sequence>MKLKTFESKIGKRIIVAGFVITLLSFLITILTLKLWNKESKEIEADNPTDTKISVSDKEREIKNTNLIKLANFENGIWFNEEDTLSGIEISNQKWIMSIIGTKTDSADIYDFEITRSYLKEIRTMSQPIELLRLTNKTDTLDYLILNYDQKKFSLSHIPSGKTYVYIKK</sequence>
<keyword evidence="1" id="KW-0472">Membrane</keyword>
<dbReference type="RefSeq" id="WP_378289938.1">
    <property type="nucleotide sequence ID" value="NZ_JBHULE010000007.1"/>
</dbReference>
<keyword evidence="1" id="KW-1133">Transmembrane helix</keyword>
<keyword evidence="1" id="KW-0812">Transmembrane</keyword>
<organism evidence="2 3">
    <name type="scientific">Aquimarina rubra</name>
    <dbReference type="NCBI Taxonomy" id="1920033"/>
    <lineage>
        <taxon>Bacteria</taxon>
        <taxon>Pseudomonadati</taxon>
        <taxon>Bacteroidota</taxon>
        <taxon>Flavobacteriia</taxon>
        <taxon>Flavobacteriales</taxon>
        <taxon>Flavobacteriaceae</taxon>
        <taxon>Aquimarina</taxon>
    </lineage>
</organism>
<reference evidence="3" key="1">
    <citation type="journal article" date="2019" name="Int. J. Syst. Evol. Microbiol.">
        <title>The Global Catalogue of Microorganisms (GCM) 10K type strain sequencing project: providing services to taxonomists for standard genome sequencing and annotation.</title>
        <authorList>
            <consortium name="The Broad Institute Genomics Platform"/>
            <consortium name="The Broad Institute Genome Sequencing Center for Infectious Disease"/>
            <person name="Wu L."/>
            <person name="Ma J."/>
        </authorList>
    </citation>
    <scope>NUCLEOTIDE SEQUENCE [LARGE SCALE GENOMIC DNA]</scope>
    <source>
        <strain evidence="3">KCTC 52274</strain>
    </source>
</reference>
<accession>A0ABW5LDQ3</accession>
<feature type="transmembrane region" description="Helical" evidence="1">
    <location>
        <begin position="14"/>
        <end position="33"/>
    </location>
</feature>
<evidence type="ECO:0000313" key="3">
    <source>
        <dbReference type="Proteomes" id="UP001597319"/>
    </source>
</evidence>
<protein>
    <recommendedName>
        <fullName evidence="4">DUF4340 domain-containing protein</fullName>
    </recommendedName>
</protein>
<evidence type="ECO:0008006" key="4">
    <source>
        <dbReference type="Google" id="ProtNLM"/>
    </source>
</evidence>
<name>A0ABW5LDQ3_9FLAO</name>
<gene>
    <name evidence="2" type="ORF">ACFSR1_04165</name>
</gene>
<proteinExistence type="predicted"/>
<keyword evidence="3" id="KW-1185">Reference proteome</keyword>
<evidence type="ECO:0000313" key="2">
    <source>
        <dbReference type="EMBL" id="MFD2561853.1"/>
    </source>
</evidence>
<comment type="caution">
    <text evidence="2">The sequence shown here is derived from an EMBL/GenBank/DDBJ whole genome shotgun (WGS) entry which is preliminary data.</text>
</comment>
<evidence type="ECO:0000256" key="1">
    <source>
        <dbReference type="SAM" id="Phobius"/>
    </source>
</evidence>